<proteinExistence type="predicted"/>
<organism evidence="2 3">
    <name type="scientific">Orchesella dallaii</name>
    <dbReference type="NCBI Taxonomy" id="48710"/>
    <lineage>
        <taxon>Eukaryota</taxon>
        <taxon>Metazoa</taxon>
        <taxon>Ecdysozoa</taxon>
        <taxon>Arthropoda</taxon>
        <taxon>Hexapoda</taxon>
        <taxon>Collembola</taxon>
        <taxon>Entomobryomorpha</taxon>
        <taxon>Entomobryoidea</taxon>
        <taxon>Orchesellidae</taxon>
        <taxon>Orchesellinae</taxon>
        <taxon>Orchesella</taxon>
    </lineage>
</organism>
<keyword evidence="3" id="KW-1185">Reference proteome</keyword>
<dbReference type="Gene3D" id="1.25.40.20">
    <property type="entry name" value="Ankyrin repeat-containing domain"/>
    <property type="match status" value="1"/>
</dbReference>
<dbReference type="Proteomes" id="UP001642540">
    <property type="component" value="Unassembled WGS sequence"/>
</dbReference>
<name>A0ABP1RXW5_9HEXA</name>
<evidence type="ECO:0000313" key="3">
    <source>
        <dbReference type="Proteomes" id="UP001642540"/>
    </source>
</evidence>
<gene>
    <name evidence="2" type="ORF">ODALV1_LOCUS27435</name>
</gene>
<dbReference type="SMART" id="SM00248">
    <property type="entry name" value="ANK"/>
    <property type="match status" value="2"/>
</dbReference>
<feature type="domain" description="NACHT" evidence="1">
    <location>
        <begin position="226"/>
        <end position="322"/>
    </location>
</feature>
<evidence type="ECO:0000313" key="2">
    <source>
        <dbReference type="EMBL" id="CAL8138585.1"/>
    </source>
</evidence>
<dbReference type="Pfam" id="PF00023">
    <property type="entry name" value="Ank"/>
    <property type="match status" value="1"/>
</dbReference>
<protein>
    <recommendedName>
        <fullName evidence="1">NACHT domain-containing protein</fullName>
    </recommendedName>
</protein>
<evidence type="ECO:0000259" key="1">
    <source>
        <dbReference type="PROSITE" id="PS50837"/>
    </source>
</evidence>
<dbReference type="EMBL" id="CAXLJM020000124">
    <property type="protein sequence ID" value="CAL8138585.1"/>
    <property type="molecule type" value="Genomic_DNA"/>
</dbReference>
<comment type="caution">
    <text evidence="2">The sequence shown here is derived from an EMBL/GenBank/DDBJ whole genome shotgun (WGS) entry which is preliminary data.</text>
</comment>
<sequence length="1049" mass="120691">MDIMVKKSNSYSALSTAYNETNQFGAFHIFVEGLKCHIESNGIHDVLPHSVIFQGSDVPLYDIVQSLDPKTQQKLAEKFLNDPISDLRILNSVPPPLEYYIPRMVICRWNLDPALFNKNIQDVFVIQGIQLYELSALAKGHGSDLSGNQTEIVTSRFILLEDERDFDRICQISTHPVHLLKYNCSKFTWVKTFGDISNLHDFINTREDSIVLNEEAFLDVCLTKNTPVCIVDTPGMGKTVLLTKMAHNIMRRHPNKLVCFFVLREFVQEFQKRSKTKPDLDTLVTTIVEQSCESDIGKQIVQHLLKSKEQTVELIFDGFDEVLCNQSKICKEILMLVKQMKSVRLYVATRPHLKEELESILNVLGYNILPFGESEQIQFLTKYWKEQQAAPAPNQLLVRFAKCCLSVLKQNMNDFERDIAGIPLQCKLLAEVYEHQAINYSRPESNVTESDLGVIINITSIFEMYRKLMQMRFKRVGESMKQSSFVTFKVIEELSRKKRMAILSKVHIYASIKLLFPENEKQFRSMLLARIKIEPRKLCALGILERLDTDDGAPRFVHRTFAEYFVGLFVVLSLMKENPKRELLQFCFETRASMKQRYKHWFHSAVTFNNIFAACAVHDFPELFKICGKYTQWMPTTNTPSTLCDLLYLSSSHSGKELVQVIDDHREDVSLIESETPKFLITPLHVAVQRGEYAIVEVLLHSKRFSCSKDVQYVSHCLVHDTVNENKSTICQKKQVIQLLNVTSKQWINEPFPDGITPILCSTIHVELIKQLIKFGANVNQTCRAGTLLHKALQTNVYILPLSNQIFQALDYLTPISILLWKFRQLKIAFGADIKYMYHRVKINDCDLPSQKSLWRSRSRDKHPGGYRISVMEIYLGHSAALYENLQSSPERNNSFVILCTSLIACNQMEPFLLLRQCLQSHFYPSAKFATPPAGIIEFVQSNQNNVLKLYSYDIELTIRRLKDTVDADLKVFEDDNIPDQTEIQNLLVIKCKLTTSINKLKERLGNLPFKVVLVCTNICTAEDCTCIIDNVSWDDLSIEYQRELSFKM</sequence>
<dbReference type="Pfam" id="PF05729">
    <property type="entry name" value="NACHT"/>
    <property type="match status" value="1"/>
</dbReference>
<dbReference type="PROSITE" id="PS50837">
    <property type="entry name" value="NACHT"/>
    <property type="match status" value="1"/>
</dbReference>
<dbReference type="InterPro" id="IPR002110">
    <property type="entry name" value="Ankyrin_rpt"/>
</dbReference>
<dbReference type="Gene3D" id="3.40.50.300">
    <property type="entry name" value="P-loop containing nucleotide triphosphate hydrolases"/>
    <property type="match status" value="1"/>
</dbReference>
<dbReference type="SUPFAM" id="SSF52540">
    <property type="entry name" value="P-loop containing nucleoside triphosphate hydrolases"/>
    <property type="match status" value="1"/>
</dbReference>
<dbReference type="InterPro" id="IPR027417">
    <property type="entry name" value="P-loop_NTPase"/>
</dbReference>
<dbReference type="PANTHER" id="PTHR46312:SF2">
    <property type="entry name" value="NUCLEOTIDE-BINDING OLIGOMERIZATION DOMAIN-CONTAINING PROTEIN 2-LIKE"/>
    <property type="match status" value="1"/>
</dbReference>
<dbReference type="SUPFAM" id="SSF48403">
    <property type="entry name" value="Ankyrin repeat"/>
    <property type="match status" value="1"/>
</dbReference>
<reference evidence="2 3" key="1">
    <citation type="submission" date="2024-08" db="EMBL/GenBank/DDBJ databases">
        <authorList>
            <person name="Cucini C."/>
            <person name="Frati F."/>
        </authorList>
    </citation>
    <scope>NUCLEOTIDE SEQUENCE [LARGE SCALE GENOMIC DNA]</scope>
</reference>
<dbReference type="PANTHER" id="PTHR46312">
    <property type="entry name" value="NACHT DOMAIN-CONTAINING PROTEIN"/>
    <property type="match status" value="1"/>
</dbReference>
<dbReference type="InterPro" id="IPR036770">
    <property type="entry name" value="Ankyrin_rpt-contain_sf"/>
</dbReference>
<accession>A0ABP1RXW5</accession>
<dbReference type="InterPro" id="IPR007111">
    <property type="entry name" value="NACHT_NTPase"/>
</dbReference>